<protein>
    <recommendedName>
        <fullName evidence="4">PPE family protein</fullName>
    </recommendedName>
</protein>
<evidence type="ECO:0008006" key="4">
    <source>
        <dbReference type="Google" id="ProtNLM"/>
    </source>
</evidence>
<feature type="region of interest" description="Disordered" evidence="1">
    <location>
        <begin position="242"/>
        <end position="322"/>
    </location>
</feature>
<feature type="compositionally biased region" description="Low complexity" evidence="1">
    <location>
        <begin position="260"/>
        <end position="298"/>
    </location>
</feature>
<dbReference type="EMBL" id="SLWS01000004">
    <property type="protein sequence ID" value="TCO59474.1"/>
    <property type="molecule type" value="Genomic_DNA"/>
</dbReference>
<feature type="compositionally biased region" description="Gly residues" evidence="1">
    <location>
        <begin position="367"/>
        <end position="379"/>
    </location>
</feature>
<sequence>MTNTNTAQMVADLSASNDAVRGMGWVSPGLGVPGSPLGLLTSTLNPLSTLVTAGLGWFGPMVSFLGEPLSQLQGGNSASVTSGSQSFNEAGQNMDGVAGAYKGAISAETTGWSGAAASDYRATATQHANGVAGLGHASTTTGSAIIGAGQVVAQAVAEVTEIISEAVGEIVPIMTQAVAQSETNPGAVPQAIPPCVGIAAAAAAKCAAKLAALLASGDNLMKLVQGAMGVVDLIKTALSSISQQSVRPDAEPNPSAGADQPQAGSPASSMAAANPGNAMGATDSRRGAASAPSSSARGFSGGAPLPGHTSTPDGSAVPGAAPLGVAAQSTGAIPLSHETMPNAPQYPSHASGSTGAAPGGAVPIGAAGLGGGARTGAGRGADTVRQDRRQAPANTPTGGNGTRGGAPLGGMGGARAAGETDKEHQRKYGVVEQFDEIFNDGTDSVAPPVIGSTEPT</sequence>
<dbReference type="Proteomes" id="UP000295680">
    <property type="component" value="Unassembled WGS sequence"/>
</dbReference>
<gene>
    <name evidence="2" type="ORF">EV192_104316</name>
</gene>
<proteinExistence type="predicted"/>
<evidence type="ECO:0000313" key="2">
    <source>
        <dbReference type="EMBL" id="TCO59474.1"/>
    </source>
</evidence>
<accession>A0A4R2JK08</accession>
<evidence type="ECO:0000256" key="1">
    <source>
        <dbReference type="SAM" id="MobiDB-lite"/>
    </source>
</evidence>
<name>A0A4R2JK08_9PSEU</name>
<feature type="compositionally biased region" description="Gly residues" evidence="1">
    <location>
        <begin position="398"/>
        <end position="415"/>
    </location>
</feature>
<organism evidence="2 3">
    <name type="scientific">Actinocrispum wychmicini</name>
    <dbReference type="NCBI Taxonomy" id="1213861"/>
    <lineage>
        <taxon>Bacteria</taxon>
        <taxon>Bacillati</taxon>
        <taxon>Actinomycetota</taxon>
        <taxon>Actinomycetes</taxon>
        <taxon>Pseudonocardiales</taxon>
        <taxon>Pseudonocardiaceae</taxon>
        <taxon>Actinocrispum</taxon>
    </lineage>
</organism>
<keyword evidence="3" id="KW-1185">Reference proteome</keyword>
<feature type="compositionally biased region" description="Low complexity" evidence="1">
    <location>
        <begin position="347"/>
        <end position="366"/>
    </location>
</feature>
<dbReference type="OrthoDB" id="3696364at2"/>
<evidence type="ECO:0000313" key="3">
    <source>
        <dbReference type="Proteomes" id="UP000295680"/>
    </source>
</evidence>
<dbReference type="AlphaFoldDB" id="A0A4R2JK08"/>
<reference evidence="2 3" key="1">
    <citation type="submission" date="2019-03" db="EMBL/GenBank/DDBJ databases">
        <title>Genomic Encyclopedia of Type Strains, Phase IV (KMG-IV): sequencing the most valuable type-strain genomes for metagenomic binning, comparative biology and taxonomic classification.</title>
        <authorList>
            <person name="Goeker M."/>
        </authorList>
    </citation>
    <scope>NUCLEOTIDE SEQUENCE [LARGE SCALE GENOMIC DNA]</scope>
    <source>
        <strain evidence="2 3">DSM 45934</strain>
    </source>
</reference>
<dbReference type="RefSeq" id="WP_132117398.1">
    <property type="nucleotide sequence ID" value="NZ_SLWS01000004.1"/>
</dbReference>
<comment type="caution">
    <text evidence="2">The sequence shown here is derived from an EMBL/GenBank/DDBJ whole genome shotgun (WGS) entry which is preliminary data.</text>
</comment>
<feature type="region of interest" description="Disordered" evidence="1">
    <location>
        <begin position="335"/>
        <end position="428"/>
    </location>
</feature>